<dbReference type="InterPro" id="IPR034660">
    <property type="entry name" value="DinB/YfiT-like"/>
</dbReference>
<dbReference type="InterPro" id="IPR036527">
    <property type="entry name" value="SCP2_sterol-bd_dom_sf"/>
</dbReference>
<dbReference type="Gene3D" id="1.20.120.450">
    <property type="entry name" value="dinb family like domain"/>
    <property type="match status" value="1"/>
</dbReference>
<organism evidence="2 3">
    <name type="scientific">Amycolatopsis carbonis</name>
    <dbReference type="NCBI Taxonomy" id="715471"/>
    <lineage>
        <taxon>Bacteria</taxon>
        <taxon>Bacillati</taxon>
        <taxon>Actinomycetota</taxon>
        <taxon>Actinomycetes</taxon>
        <taxon>Pseudonocardiales</taxon>
        <taxon>Pseudonocardiaceae</taxon>
        <taxon>Amycolatopsis</taxon>
    </lineage>
</organism>
<dbReference type="NCBIfam" id="TIGR03083">
    <property type="entry name" value="maleylpyruvate isomerase family mycothiol-dependent enzyme"/>
    <property type="match status" value="1"/>
</dbReference>
<feature type="domain" description="Mycothiol-dependent maleylpyruvate isomerase metal-binding" evidence="1">
    <location>
        <begin position="9"/>
        <end position="145"/>
    </location>
</feature>
<gene>
    <name evidence="2" type="ORF">QRX50_03695</name>
</gene>
<sequence>MTTTALTRVRELQDEWALVIGSLDETALRAPSALPGWTRAHLLTHLARNADAVGNLLTWAATGVEHPMYGPGTARDDDIAAGASRGAAEILADVVASGERLVDLAASLPDHAWTAPVRGRGGQPITGADALTLRLAETTIHLVDLDAGHDFTSACSLLGDYVDDVVTNMINMYLGDLPPIRLTDGTHTWTMASGADGLVSGTPGAVLAWLSGRASGEVLQGPVPEFKSLV</sequence>
<keyword evidence="2" id="KW-0413">Isomerase</keyword>
<dbReference type="GO" id="GO:0016853">
    <property type="term" value="F:isomerase activity"/>
    <property type="evidence" value="ECO:0007669"/>
    <property type="project" value="UniProtKB-KW"/>
</dbReference>
<dbReference type="AlphaFoldDB" id="A0A9Y2MVD6"/>
<accession>A0A9Y2MVD6</accession>
<dbReference type="Proteomes" id="UP001236014">
    <property type="component" value="Chromosome"/>
</dbReference>
<keyword evidence="3" id="KW-1185">Reference proteome</keyword>
<dbReference type="InterPro" id="IPR017517">
    <property type="entry name" value="Maleyloyr_isom"/>
</dbReference>
<name>A0A9Y2MVD6_9PSEU</name>
<proteinExistence type="predicted"/>
<protein>
    <submittedName>
        <fullName evidence="2">Maleylpyruvate isomerase family mycothiol-dependent enzyme</fullName>
    </submittedName>
</protein>
<reference evidence="2 3" key="1">
    <citation type="submission" date="2023-06" db="EMBL/GenBank/DDBJ databases">
        <authorList>
            <person name="Oyuntsetseg B."/>
            <person name="Kim S.B."/>
        </authorList>
    </citation>
    <scope>NUCLEOTIDE SEQUENCE [LARGE SCALE GENOMIC DNA]</scope>
    <source>
        <strain evidence="2 3">2-15</strain>
    </source>
</reference>
<dbReference type="EMBL" id="CP127294">
    <property type="protein sequence ID" value="WIX79916.1"/>
    <property type="molecule type" value="Genomic_DNA"/>
</dbReference>
<dbReference type="InterPro" id="IPR024344">
    <property type="entry name" value="MDMPI_metal-binding"/>
</dbReference>
<dbReference type="GO" id="GO:0046872">
    <property type="term" value="F:metal ion binding"/>
    <property type="evidence" value="ECO:0007669"/>
    <property type="project" value="InterPro"/>
</dbReference>
<evidence type="ECO:0000313" key="2">
    <source>
        <dbReference type="EMBL" id="WIX79916.1"/>
    </source>
</evidence>
<evidence type="ECO:0000259" key="1">
    <source>
        <dbReference type="Pfam" id="PF11716"/>
    </source>
</evidence>
<dbReference type="KEGG" id="acab:QRX50_03695"/>
<dbReference type="SUPFAM" id="SSF55718">
    <property type="entry name" value="SCP-like"/>
    <property type="match status" value="1"/>
</dbReference>
<dbReference type="RefSeq" id="WP_285970592.1">
    <property type="nucleotide sequence ID" value="NZ_CP127294.1"/>
</dbReference>
<dbReference type="SUPFAM" id="SSF109854">
    <property type="entry name" value="DinB/YfiT-like putative metalloenzymes"/>
    <property type="match status" value="1"/>
</dbReference>
<dbReference type="Pfam" id="PF11716">
    <property type="entry name" value="MDMPI_N"/>
    <property type="match status" value="1"/>
</dbReference>
<evidence type="ECO:0000313" key="3">
    <source>
        <dbReference type="Proteomes" id="UP001236014"/>
    </source>
</evidence>